<dbReference type="Proteomes" id="UP000307749">
    <property type="component" value="Unassembled WGS sequence"/>
</dbReference>
<organism evidence="5 6">
    <name type="scientific">Metallibacterium scheffleri</name>
    <dbReference type="NCBI Taxonomy" id="993689"/>
    <lineage>
        <taxon>Bacteria</taxon>
        <taxon>Pseudomonadati</taxon>
        <taxon>Pseudomonadota</taxon>
        <taxon>Gammaproteobacteria</taxon>
        <taxon>Lysobacterales</taxon>
        <taxon>Rhodanobacteraceae</taxon>
        <taxon>Metallibacterium</taxon>
    </lineage>
</organism>
<dbReference type="OrthoDB" id="9778567at2"/>
<dbReference type="SMART" id="SM00796">
    <property type="entry name" value="AHS1"/>
    <property type="match status" value="1"/>
</dbReference>
<evidence type="ECO:0000256" key="1">
    <source>
        <dbReference type="ARBA" id="ARBA00022741"/>
    </source>
</evidence>
<evidence type="ECO:0000259" key="4">
    <source>
        <dbReference type="SMART" id="SM00796"/>
    </source>
</evidence>
<evidence type="ECO:0000313" key="5">
    <source>
        <dbReference type="EMBL" id="THD10350.1"/>
    </source>
</evidence>
<dbReference type="InterPro" id="IPR003833">
    <property type="entry name" value="CT_C_D"/>
</dbReference>
<evidence type="ECO:0000256" key="2">
    <source>
        <dbReference type="ARBA" id="ARBA00022801"/>
    </source>
</evidence>
<dbReference type="NCBIfam" id="TIGR00370">
    <property type="entry name" value="5-oxoprolinase subunit PxpB"/>
    <property type="match status" value="1"/>
</dbReference>
<gene>
    <name evidence="5" type="ORF">B1806_08975</name>
</gene>
<accession>A0A4S3KNH1</accession>
<name>A0A4S3KNH1_9GAMM</name>
<dbReference type="STRING" id="993689.GCA_002077135_02928"/>
<dbReference type="SUPFAM" id="SSF50891">
    <property type="entry name" value="Cyclophilin-like"/>
    <property type="match status" value="1"/>
</dbReference>
<dbReference type="GO" id="GO:0005524">
    <property type="term" value="F:ATP binding"/>
    <property type="evidence" value="ECO:0007669"/>
    <property type="project" value="UniProtKB-KW"/>
</dbReference>
<dbReference type="PANTHER" id="PTHR34698:SF2">
    <property type="entry name" value="5-OXOPROLINASE SUBUNIT B"/>
    <property type="match status" value="1"/>
</dbReference>
<dbReference type="InterPro" id="IPR010016">
    <property type="entry name" value="PxpB"/>
</dbReference>
<dbReference type="Gene3D" id="2.40.100.10">
    <property type="entry name" value="Cyclophilin-like"/>
    <property type="match status" value="1"/>
</dbReference>
<proteinExistence type="predicted"/>
<evidence type="ECO:0000313" key="6">
    <source>
        <dbReference type="Proteomes" id="UP000307749"/>
    </source>
</evidence>
<keyword evidence="1" id="KW-0547">Nucleotide-binding</keyword>
<dbReference type="PANTHER" id="PTHR34698">
    <property type="entry name" value="5-OXOPROLINASE SUBUNIT B"/>
    <property type="match status" value="1"/>
</dbReference>
<dbReference type="InterPro" id="IPR029000">
    <property type="entry name" value="Cyclophilin-like_dom_sf"/>
</dbReference>
<evidence type="ECO:0000256" key="3">
    <source>
        <dbReference type="ARBA" id="ARBA00022840"/>
    </source>
</evidence>
<dbReference type="EMBL" id="MWQO01000029">
    <property type="protein sequence ID" value="THD10350.1"/>
    <property type="molecule type" value="Genomic_DNA"/>
</dbReference>
<reference evidence="5 6" key="1">
    <citation type="submission" date="2017-02" db="EMBL/GenBank/DDBJ databases">
        <title>Whole genome sequencing of Metallibacterium scheffleri DSM 24874 (T).</title>
        <authorList>
            <person name="Kumar S."/>
            <person name="Patil P."/>
            <person name="Patil P.B."/>
        </authorList>
    </citation>
    <scope>NUCLEOTIDE SEQUENCE [LARGE SCALE GENOMIC DNA]</scope>
    <source>
        <strain evidence="5 6">DSM 24874</strain>
    </source>
</reference>
<keyword evidence="3" id="KW-0067">ATP-binding</keyword>
<dbReference type="SUPFAM" id="SSF160467">
    <property type="entry name" value="PH0987 N-terminal domain-like"/>
    <property type="match status" value="1"/>
</dbReference>
<comment type="caution">
    <text evidence="5">The sequence shown here is derived from an EMBL/GenBank/DDBJ whole genome shotgun (WGS) entry which is preliminary data.</text>
</comment>
<dbReference type="Pfam" id="PF02682">
    <property type="entry name" value="CT_C_D"/>
    <property type="match status" value="1"/>
</dbReference>
<sequence length="234" mass="24794">MPQWETMGESAVLLRWGQTLDAALNATVHAAAHALRRAALPGIEDIAPAYASLLLRFDLDVWSARGTRDAFGALHEAVDPLLAATSASATLPSRELCVPVCYGGEHGPDLAEVARRAKLSQQALIALHCAPLYRVAMLGFAPGFPYLLGLDAALQMPRRAQPRVSVPAGSVAIGGAQTGIYPGALPGGWHLLGRTPWRLFDAAREPACLLQPGDGVRFTSISAEEFSASARDRP</sequence>
<feature type="domain" description="Carboxyltransferase" evidence="4">
    <location>
        <begin position="2"/>
        <end position="210"/>
    </location>
</feature>
<dbReference type="AlphaFoldDB" id="A0A4S3KNH1"/>
<keyword evidence="2" id="KW-0378">Hydrolase</keyword>
<dbReference type="GO" id="GO:0016787">
    <property type="term" value="F:hydrolase activity"/>
    <property type="evidence" value="ECO:0007669"/>
    <property type="project" value="UniProtKB-KW"/>
</dbReference>
<dbReference type="Gene3D" id="3.30.1360.40">
    <property type="match status" value="1"/>
</dbReference>
<keyword evidence="6" id="KW-1185">Reference proteome</keyword>
<dbReference type="RefSeq" id="WP_081128907.1">
    <property type="nucleotide sequence ID" value="NZ_DAHXOC010000042.1"/>
</dbReference>
<protein>
    <recommendedName>
        <fullName evidence="4">Carboxyltransferase domain-containing protein</fullName>
    </recommendedName>
</protein>